<feature type="domain" description="GP-PDE" evidence="1">
    <location>
        <begin position="19"/>
        <end position="248"/>
    </location>
</feature>
<dbReference type="PROSITE" id="PS51704">
    <property type="entry name" value="GP_PDE"/>
    <property type="match status" value="1"/>
</dbReference>
<sequence>MLPLLLSNISCSQETGAETRVIAHRGAWKTQGLPENSIAALKHAIELGYYGAEFDVHMTLDSVPVVNHDADFMGMDIEHTNYADLLSVSLPNGEKIPTLEAYLKEGLQQDKTRMILEIKKAPSGKGHTLLLTEKAVALVKQLGGEDQVEYITFDFDAGVLVSQLTPGSEVAYLNGDLAPSEAKKSGYTSIDYNIKVYRNHPEWIEEAHKENMTVNVWTVNTEEDMMDMIQKKVDFITTNEPERLFDLLSAQK</sequence>
<dbReference type="OrthoDB" id="9809583at2"/>
<dbReference type="GO" id="GO:0008081">
    <property type="term" value="F:phosphoric diester hydrolase activity"/>
    <property type="evidence" value="ECO:0007669"/>
    <property type="project" value="InterPro"/>
</dbReference>
<dbReference type="AlphaFoldDB" id="A0A5N5ITY9"/>
<keyword evidence="3" id="KW-1185">Reference proteome</keyword>
<dbReference type="EMBL" id="VNIK02000006">
    <property type="protein sequence ID" value="KAB5488179.1"/>
    <property type="molecule type" value="Genomic_DNA"/>
</dbReference>
<protein>
    <submittedName>
        <fullName evidence="2">Glycerophosphodiester phosphodiesterase</fullName>
    </submittedName>
</protein>
<dbReference type="InterPro" id="IPR030395">
    <property type="entry name" value="GP_PDE_dom"/>
</dbReference>
<gene>
    <name evidence="2" type="ORF">FOT42_010155</name>
</gene>
<comment type="caution">
    <text evidence="2">The sequence shown here is derived from an EMBL/GenBank/DDBJ whole genome shotgun (WGS) entry which is preliminary data.</text>
</comment>
<name>A0A5N5ITY9_9FLAO</name>
<dbReference type="Proteomes" id="UP000319204">
    <property type="component" value="Unassembled WGS sequence"/>
</dbReference>
<dbReference type="Gene3D" id="3.20.20.190">
    <property type="entry name" value="Phosphatidylinositol (PI) phosphodiesterase"/>
    <property type="match status" value="1"/>
</dbReference>
<dbReference type="InterPro" id="IPR017946">
    <property type="entry name" value="PLC-like_Pdiesterase_TIM-brl"/>
</dbReference>
<dbReference type="PANTHER" id="PTHR46211:SF1">
    <property type="entry name" value="GLYCEROPHOSPHODIESTER PHOSPHODIESTERASE, CYTOPLASMIC"/>
    <property type="match status" value="1"/>
</dbReference>
<evidence type="ECO:0000313" key="2">
    <source>
        <dbReference type="EMBL" id="KAB5488179.1"/>
    </source>
</evidence>
<dbReference type="RefSeq" id="WP_151890463.1">
    <property type="nucleotide sequence ID" value="NZ_VNIK02000006.1"/>
</dbReference>
<dbReference type="SUPFAM" id="SSF51695">
    <property type="entry name" value="PLC-like phosphodiesterases"/>
    <property type="match status" value="1"/>
</dbReference>
<evidence type="ECO:0000259" key="1">
    <source>
        <dbReference type="PROSITE" id="PS51704"/>
    </source>
</evidence>
<proteinExistence type="predicted"/>
<dbReference type="Pfam" id="PF03009">
    <property type="entry name" value="GDPD"/>
    <property type="match status" value="1"/>
</dbReference>
<reference evidence="2" key="1">
    <citation type="submission" date="2019-10" db="EMBL/GenBank/DDBJ databases">
        <title>Muricauda hadale sp. nov., a piezophilic bacterium isolated from hadopelagic water of the Mariana Trench.</title>
        <authorList>
            <person name="Wei Y."/>
        </authorList>
    </citation>
    <scope>NUCLEOTIDE SEQUENCE [LARGE SCALE GENOMIC DNA]</scope>
    <source>
        <strain evidence="2">MT-229</strain>
    </source>
</reference>
<dbReference type="GO" id="GO:0006629">
    <property type="term" value="P:lipid metabolic process"/>
    <property type="evidence" value="ECO:0007669"/>
    <property type="project" value="InterPro"/>
</dbReference>
<organism evidence="2 3">
    <name type="scientific">Flagellimonas hadalis</name>
    <dbReference type="NCBI Taxonomy" id="2597517"/>
    <lineage>
        <taxon>Bacteria</taxon>
        <taxon>Pseudomonadati</taxon>
        <taxon>Bacteroidota</taxon>
        <taxon>Flavobacteriia</taxon>
        <taxon>Flavobacteriales</taxon>
        <taxon>Flavobacteriaceae</taxon>
        <taxon>Flagellimonas</taxon>
    </lineage>
</organism>
<accession>A0A5N5ITY9</accession>
<evidence type="ECO:0000313" key="3">
    <source>
        <dbReference type="Proteomes" id="UP000319204"/>
    </source>
</evidence>
<dbReference type="PANTHER" id="PTHR46211">
    <property type="entry name" value="GLYCEROPHOSPHORYL DIESTER PHOSPHODIESTERASE"/>
    <property type="match status" value="1"/>
</dbReference>